<evidence type="ECO:0000313" key="1">
    <source>
        <dbReference type="EMBL" id="GAI84230.1"/>
    </source>
</evidence>
<dbReference type="InterPro" id="IPR023401">
    <property type="entry name" value="ODC_N"/>
</dbReference>
<protein>
    <submittedName>
        <fullName evidence="1">Uncharacterized protein</fullName>
    </submittedName>
</protein>
<reference evidence="1" key="1">
    <citation type="journal article" date="2014" name="Front. Microbiol.">
        <title>High frequency of phylogenetically diverse reductive dehalogenase-homologous genes in deep subseafloor sedimentary metagenomes.</title>
        <authorList>
            <person name="Kawai M."/>
            <person name="Futagami T."/>
            <person name="Toyoda A."/>
            <person name="Takaki Y."/>
            <person name="Nishi S."/>
            <person name="Hori S."/>
            <person name="Arai W."/>
            <person name="Tsubouchi T."/>
            <person name="Morono Y."/>
            <person name="Uchiyama I."/>
            <person name="Ito T."/>
            <person name="Fujiyama A."/>
            <person name="Inagaki F."/>
            <person name="Takami H."/>
        </authorList>
    </citation>
    <scope>NUCLEOTIDE SEQUENCE</scope>
    <source>
        <strain evidence="1">Expedition CK06-06</strain>
    </source>
</reference>
<name>X1T9J7_9ZZZZ</name>
<organism evidence="1">
    <name type="scientific">marine sediment metagenome</name>
    <dbReference type="NCBI Taxonomy" id="412755"/>
    <lineage>
        <taxon>unclassified sequences</taxon>
        <taxon>metagenomes</taxon>
        <taxon>ecological metagenomes</taxon>
    </lineage>
</organism>
<accession>X1T9J7</accession>
<sequence>MVSAKRGPNRVKDSSEVILLSRKEIEGLLTPADALDICDKTFKWINSGEVVQILGKTLNTHTDDPKMPDWLLPYPAYIRPLGVAGVKWTSNVEQMVPISK</sequence>
<comment type="caution">
    <text evidence="1">The sequence shown here is derived from an EMBL/GenBank/DDBJ whole genome shotgun (WGS) entry which is preliminary data.</text>
</comment>
<dbReference type="AlphaFoldDB" id="X1T9J7"/>
<gene>
    <name evidence="1" type="ORF">S12H4_17259</name>
</gene>
<proteinExistence type="predicted"/>
<dbReference type="Gene3D" id="3.30.1780.10">
    <property type="entry name" value="ornithine cyclodeaminase, domain 1"/>
    <property type="match status" value="1"/>
</dbReference>
<dbReference type="EMBL" id="BARW01008420">
    <property type="protein sequence ID" value="GAI84230.1"/>
    <property type="molecule type" value="Genomic_DNA"/>
</dbReference>